<dbReference type="Proteomes" id="UP000582659">
    <property type="component" value="Unassembled WGS sequence"/>
</dbReference>
<dbReference type="Proteomes" id="UP000659654">
    <property type="component" value="Unassembled WGS sequence"/>
</dbReference>
<reference evidence="2" key="2">
    <citation type="submission" date="2020-09" db="EMBL/GenBank/DDBJ databases">
        <authorList>
            <person name="Kikuchi T."/>
        </authorList>
    </citation>
    <scope>NUCLEOTIDE SEQUENCE</scope>
    <source>
        <strain evidence="2">Ka4C1</strain>
    </source>
</reference>
<evidence type="ECO:0000313" key="3">
    <source>
        <dbReference type="Proteomes" id="UP000095284"/>
    </source>
</evidence>
<gene>
    <name evidence="2" type="ORF">BXYJ_LOCUS9655</name>
</gene>
<feature type="compositionally biased region" description="Low complexity" evidence="1">
    <location>
        <begin position="37"/>
        <end position="54"/>
    </location>
</feature>
<protein>
    <submittedName>
        <fullName evidence="2">(pine wood nematode) hypothetical protein</fullName>
    </submittedName>
</protein>
<accession>A0A1I7S4C2</accession>
<dbReference type="SMR" id="A0A1I7S4C2"/>
<name>A0A1I7S4C2_BURXY</name>
<feature type="compositionally biased region" description="Polar residues" evidence="1">
    <location>
        <begin position="59"/>
        <end position="69"/>
    </location>
</feature>
<evidence type="ECO:0000313" key="2">
    <source>
        <dbReference type="EMBL" id="CAD5227110.1"/>
    </source>
</evidence>
<dbReference type="WBParaSite" id="BXY_0785400.1">
    <property type="protein sequence ID" value="BXY_0785400.1"/>
    <property type="gene ID" value="BXY_0785400"/>
</dbReference>
<feature type="compositionally biased region" description="Polar residues" evidence="1">
    <location>
        <begin position="26"/>
        <end position="36"/>
    </location>
</feature>
<dbReference type="EMBL" id="CAJFDI010000004">
    <property type="protein sequence ID" value="CAD5227110.1"/>
    <property type="molecule type" value="Genomic_DNA"/>
</dbReference>
<keyword evidence="4" id="KW-1185">Reference proteome</keyword>
<evidence type="ECO:0000256" key="1">
    <source>
        <dbReference type="SAM" id="MobiDB-lite"/>
    </source>
</evidence>
<feature type="region of interest" description="Disordered" evidence="1">
    <location>
        <begin position="93"/>
        <end position="122"/>
    </location>
</feature>
<reference evidence="5" key="1">
    <citation type="submission" date="2016-11" db="UniProtKB">
        <authorList>
            <consortium name="WormBaseParasite"/>
        </authorList>
    </citation>
    <scope>IDENTIFICATION</scope>
</reference>
<dbReference type="Proteomes" id="UP000095284">
    <property type="component" value="Unplaced"/>
</dbReference>
<organism evidence="3 5">
    <name type="scientific">Bursaphelenchus xylophilus</name>
    <name type="common">Pinewood nematode worm</name>
    <name type="synonym">Aphelenchoides xylophilus</name>
    <dbReference type="NCBI Taxonomy" id="6326"/>
    <lineage>
        <taxon>Eukaryota</taxon>
        <taxon>Metazoa</taxon>
        <taxon>Ecdysozoa</taxon>
        <taxon>Nematoda</taxon>
        <taxon>Chromadorea</taxon>
        <taxon>Rhabditida</taxon>
        <taxon>Tylenchina</taxon>
        <taxon>Tylenchomorpha</taxon>
        <taxon>Aphelenchoidea</taxon>
        <taxon>Aphelenchoididae</taxon>
        <taxon>Bursaphelenchus</taxon>
    </lineage>
</organism>
<dbReference type="EMBL" id="CAJFCV020000004">
    <property type="protein sequence ID" value="CAG9116941.1"/>
    <property type="molecule type" value="Genomic_DNA"/>
</dbReference>
<evidence type="ECO:0000313" key="4">
    <source>
        <dbReference type="Proteomes" id="UP000659654"/>
    </source>
</evidence>
<dbReference type="AlphaFoldDB" id="A0A1I7S4C2"/>
<feature type="region of interest" description="Disordered" evidence="1">
    <location>
        <begin position="26"/>
        <end position="77"/>
    </location>
</feature>
<evidence type="ECO:0000313" key="5">
    <source>
        <dbReference type="WBParaSite" id="BXY_0785400.1"/>
    </source>
</evidence>
<proteinExistence type="predicted"/>
<sequence length="122" mass="13403">MIDLRNVDVPGPSQEAHVFVSPIRRPQSSRTTFSVDASSPIPSASTTTSLNSTLHRFSPMSQNNSTSQHSIKDQKTRTVRDFIKQIKSFRHQIREAQEPSNGSRAASGLGNPKLLINGTPFS</sequence>